<organism evidence="2 3">
    <name type="scientific">Haloflavibacter putidus</name>
    <dbReference type="NCBI Taxonomy" id="2576776"/>
    <lineage>
        <taxon>Bacteria</taxon>
        <taxon>Pseudomonadati</taxon>
        <taxon>Bacteroidota</taxon>
        <taxon>Flavobacteriia</taxon>
        <taxon>Flavobacteriales</taxon>
        <taxon>Flavobacteriaceae</taxon>
        <taxon>Haloflavibacter</taxon>
    </lineage>
</organism>
<sequence>MKKKHIYILSVTLIVCLFMVNTSYAQGLGDLPGFDTGVDDETPAAPINGLIWLGIAVGSYFGVKKLRE</sequence>
<dbReference type="Proteomes" id="UP000317169">
    <property type="component" value="Unassembled WGS sequence"/>
</dbReference>
<dbReference type="OrthoDB" id="1375681at2"/>
<dbReference type="AlphaFoldDB" id="A0A507ZMY1"/>
<evidence type="ECO:0000256" key="1">
    <source>
        <dbReference type="SAM" id="Phobius"/>
    </source>
</evidence>
<protein>
    <submittedName>
        <fullName evidence="2">Uncharacterized protein</fullName>
    </submittedName>
</protein>
<proteinExistence type="predicted"/>
<keyword evidence="3" id="KW-1185">Reference proteome</keyword>
<keyword evidence="1" id="KW-1133">Transmembrane helix</keyword>
<evidence type="ECO:0000313" key="2">
    <source>
        <dbReference type="EMBL" id="TQD38910.1"/>
    </source>
</evidence>
<dbReference type="RefSeq" id="WP_141421768.1">
    <property type="nucleotide sequence ID" value="NZ_VIAR01000006.1"/>
</dbReference>
<name>A0A507ZMY1_9FLAO</name>
<reference evidence="2 3" key="1">
    <citation type="submission" date="2019-06" db="EMBL/GenBank/DDBJ databases">
        <title>Flavibacter putida gen. nov., sp. nov., a novel marine bacterium of the family Flavobacteriaceae isolated from coastal seawater.</title>
        <authorList>
            <person name="Feng X."/>
        </authorList>
    </citation>
    <scope>NUCLEOTIDE SEQUENCE [LARGE SCALE GENOMIC DNA]</scope>
    <source>
        <strain evidence="2 3">PLHSN227</strain>
    </source>
</reference>
<accession>A0A507ZMY1</accession>
<comment type="caution">
    <text evidence="2">The sequence shown here is derived from an EMBL/GenBank/DDBJ whole genome shotgun (WGS) entry which is preliminary data.</text>
</comment>
<keyword evidence="1" id="KW-0472">Membrane</keyword>
<keyword evidence="1" id="KW-0812">Transmembrane</keyword>
<feature type="transmembrane region" description="Helical" evidence="1">
    <location>
        <begin position="44"/>
        <end position="63"/>
    </location>
</feature>
<gene>
    <name evidence="2" type="ORF">FKR84_08000</name>
</gene>
<dbReference type="EMBL" id="VIAR01000006">
    <property type="protein sequence ID" value="TQD38910.1"/>
    <property type="molecule type" value="Genomic_DNA"/>
</dbReference>
<evidence type="ECO:0000313" key="3">
    <source>
        <dbReference type="Proteomes" id="UP000317169"/>
    </source>
</evidence>